<dbReference type="EMBL" id="LLXH01000210">
    <property type="protein sequence ID" value="PKC70611.1"/>
    <property type="molecule type" value="Genomic_DNA"/>
</dbReference>
<gene>
    <name evidence="1" type="ORF">RhiirA1_454528</name>
</gene>
<accession>A0A2N0S501</accession>
<reference evidence="1 2" key="1">
    <citation type="submission" date="2017-10" db="EMBL/GenBank/DDBJ databases">
        <title>Extensive intraspecific genome diversity in a model arbuscular mycorrhizal fungus.</title>
        <authorList>
            <person name="Chen E.C.H."/>
            <person name="Morin E."/>
            <person name="Baudet D."/>
            <person name="Noel J."/>
            <person name="Ndikumana S."/>
            <person name="Charron P."/>
            <person name="St-Onge C."/>
            <person name="Giorgi J."/>
            <person name="Grigoriev I.V."/>
            <person name="Roux C."/>
            <person name="Martin F.M."/>
            <person name="Corradi N."/>
        </authorList>
    </citation>
    <scope>NUCLEOTIDE SEQUENCE [LARGE SCALE GENOMIC DNA]</scope>
    <source>
        <strain evidence="1 2">A1</strain>
    </source>
</reference>
<dbReference type="AlphaFoldDB" id="A0A2N0S501"/>
<dbReference type="Proteomes" id="UP000232688">
    <property type="component" value="Unassembled WGS sequence"/>
</dbReference>
<dbReference type="VEuPathDB" id="FungiDB:RhiirA1_454528"/>
<dbReference type="VEuPathDB" id="FungiDB:RhiirFUN_017183"/>
<evidence type="ECO:0000313" key="1">
    <source>
        <dbReference type="EMBL" id="PKC70611.1"/>
    </source>
</evidence>
<proteinExistence type="predicted"/>
<sequence length="169" mass="19969">MSQLFFTYFLTLSFPFFISSLPSFFPSLTILTLPFLTPPTPFSNPHIHFSLLFLSCSLLCEKVELALKSLSITKNSSKHKEANIEWLENELHQAEYYIIDQVWECINECKVEISSFYFTEEFVSKKISKSQNSAYEKSYDDDWRWTYSLILRSYNNIIQIINFGMYKKN</sequence>
<evidence type="ECO:0000313" key="2">
    <source>
        <dbReference type="Proteomes" id="UP000232688"/>
    </source>
</evidence>
<protein>
    <submittedName>
        <fullName evidence="1">Uncharacterized protein</fullName>
    </submittedName>
</protein>
<organism evidence="1 2">
    <name type="scientific">Rhizophagus irregularis</name>
    <dbReference type="NCBI Taxonomy" id="588596"/>
    <lineage>
        <taxon>Eukaryota</taxon>
        <taxon>Fungi</taxon>
        <taxon>Fungi incertae sedis</taxon>
        <taxon>Mucoromycota</taxon>
        <taxon>Glomeromycotina</taxon>
        <taxon>Glomeromycetes</taxon>
        <taxon>Glomerales</taxon>
        <taxon>Glomeraceae</taxon>
        <taxon>Rhizophagus</taxon>
    </lineage>
</organism>
<dbReference type="VEuPathDB" id="FungiDB:FUN_013893"/>
<comment type="caution">
    <text evidence="1">The sequence shown here is derived from an EMBL/GenBank/DDBJ whole genome shotgun (WGS) entry which is preliminary data.</text>
</comment>
<reference evidence="1 2" key="2">
    <citation type="submission" date="2017-10" db="EMBL/GenBank/DDBJ databases">
        <title>Genome analyses suggest a sexual origin of heterokaryosis in a supposedly ancient asexual fungus.</title>
        <authorList>
            <person name="Corradi N."/>
            <person name="Sedzielewska K."/>
            <person name="Noel J."/>
            <person name="Charron P."/>
            <person name="Farinelli L."/>
            <person name="Marton T."/>
            <person name="Kruger M."/>
            <person name="Pelin A."/>
            <person name="Brachmann A."/>
            <person name="Corradi N."/>
        </authorList>
    </citation>
    <scope>NUCLEOTIDE SEQUENCE [LARGE SCALE GENOMIC DNA]</scope>
    <source>
        <strain evidence="1 2">A1</strain>
    </source>
</reference>
<name>A0A2N0S501_9GLOM</name>